<reference evidence="2" key="1">
    <citation type="journal article" date="2018" name="DNA Res.">
        <title>Multiple hybrid de novo genome assembly of finger millet, an orphan allotetraploid crop.</title>
        <authorList>
            <person name="Hatakeyama M."/>
            <person name="Aluri S."/>
            <person name="Balachadran M.T."/>
            <person name="Sivarajan S.R."/>
            <person name="Patrignani A."/>
            <person name="Gruter S."/>
            <person name="Poveda L."/>
            <person name="Shimizu-Inatsugi R."/>
            <person name="Baeten J."/>
            <person name="Francoijs K.J."/>
            <person name="Nataraja K.N."/>
            <person name="Reddy Y.A.N."/>
            <person name="Phadnis S."/>
            <person name="Ravikumar R.L."/>
            <person name="Schlapbach R."/>
            <person name="Sreeman S.M."/>
            <person name="Shimizu K.K."/>
        </authorList>
    </citation>
    <scope>NUCLEOTIDE SEQUENCE</scope>
</reference>
<evidence type="ECO:0000313" key="2">
    <source>
        <dbReference type="EMBL" id="GJN11679.1"/>
    </source>
</evidence>
<gene>
    <name evidence="2" type="primary">ga29888</name>
    <name evidence="2" type="ORF">PR202_ga29888</name>
</gene>
<proteinExistence type="predicted"/>
<protein>
    <submittedName>
        <fullName evidence="2">Uncharacterized protein</fullName>
    </submittedName>
</protein>
<organism evidence="2 3">
    <name type="scientific">Eleusine coracana subsp. coracana</name>
    <dbReference type="NCBI Taxonomy" id="191504"/>
    <lineage>
        <taxon>Eukaryota</taxon>
        <taxon>Viridiplantae</taxon>
        <taxon>Streptophyta</taxon>
        <taxon>Embryophyta</taxon>
        <taxon>Tracheophyta</taxon>
        <taxon>Spermatophyta</taxon>
        <taxon>Magnoliopsida</taxon>
        <taxon>Liliopsida</taxon>
        <taxon>Poales</taxon>
        <taxon>Poaceae</taxon>
        <taxon>PACMAD clade</taxon>
        <taxon>Chloridoideae</taxon>
        <taxon>Cynodonteae</taxon>
        <taxon>Eleusininae</taxon>
        <taxon>Eleusine</taxon>
    </lineage>
</organism>
<accession>A0AAV5DLZ8</accession>
<name>A0AAV5DLZ8_ELECO</name>
<dbReference type="Proteomes" id="UP001054889">
    <property type="component" value="Unassembled WGS sequence"/>
</dbReference>
<evidence type="ECO:0000256" key="1">
    <source>
        <dbReference type="SAM" id="MobiDB-lite"/>
    </source>
</evidence>
<comment type="caution">
    <text evidence="2">The sequence shown here is derived from an EMBL/GenBank/DDBJ whole genome shotgun (WGS) entry which is preliminary data.</text>
</comment>
<feature type="region of interest" description="Disordered" evidence="1">
    <location>
        <begin position="84"/>
        <end position="106"/>
    </location>
</feature>
<dbReference type="EMBL" id="BQKI01000019">
    <property type="protein sequence ID" value="GJN11679.1"/>
    <property type="molecule type" value="Genomic_DNA"/>
</dbReference>
<evidence type="ECO:0000313" key="3">
    <source>
        <dbReference type="Proteomes" id="UP001054889"/>
    </source>
</evidence>
<reference evidence="2" key="2">
    <citation type="submission" date="2021-12" db="EMBL/GenBank/DDBJ databases">
        <title>Resequencing data analysis of finger millet.</title>
        <authorList>
            <person name="Hatakeyama M."/>
            <person name="Aluri S."/>
            <person name="Balachadran M.T."/>
            <person name="Sivarajan S.R."/>
            <person name="Poveda L."/>
            <person name="Shimizu-Inatsugi R."/>
            <person name="Schlapbach R."/>
            <person name="Sreeman S.M."/>
            <person name="Shimizu K.K."/>
        </authorList>
    </citation>
    <scope>NUCLEOTIDE SEQUENCE</scope>
</reference>
<dbReference type="AlphaFoldDB" id="A0AAV5DLZ8"/>
<keyword evidence="3" id="KW-1185">Reference proteome</keyword>
<sequence length="122" mass="13112">MPARSVLAMPPLLLDPAEANPCIRHRGVPRTARPRSARAFTCSPSPRIVVAPERASWSRALLRSTPGESAVAGSYGLRRSGWPQEEVEAAPPMVPPRRRRAAGEGAVARQEEKVAVAAAMRV</sequence>